<feature type="domain" description="Cyclic nucleotide-binding" evidence="3">
    <location>
        <begin position="18"/>
        <end position="138"/>
    </location>
</feature>
<dbReference type="InterPro" id="IPR014710">
    <property type="entry name" value="RmlC-like_jellyroll"/>
</dbReference>
<protein>
    <submittedName>
        <fullName evidence="4">Thioredoxin reductase</fullName>
    </submittedName>
</protein>
<keyword evidence="2" id="KW-0560">Oxidoreductase</keyword>
<comment type="caution">
    <text evidence="4">The sequence shown here is derived from an EMBL/GenBank/DDBJ whole genome shotgun (WGS) entry which is preliminary data.</text>
</comment>
<name>A0A557STU1_9ARCH</name>
<dbReference type="SUPFAM" id="SSF51206">
    <property type="entry name" value="cAMP-binding domain-like"/>
    <property type="match status" value="1"/>
</dbReference>
<evidence type="ECO:0000256" key="1">
    <source>
        <dbReference type="ARBA" id="ARBA00022630"/>
    </source>
</evidence>
<dbReference type="OrthoDB" id="27340at2157"/>
<proteinExistence type="predicted"/>
<dbReference type="PROSITE" id="PS50042">
    <property type="entry name" value="CNMP_BINDING_3"/>
    <property type="match status" value="1"/>
</dbReference>
<evidence type="ECO:0000313" key="5">
    <source>
        <dbReference type="Proteomes" id="UP000315289"/>
    </source>
</evidence>
<keyword evidence="5" id="KW-1185">Reference proteome</keyword>
<dbReference type="InterPro" id="IPR036188">
    <property type="entry name" value="FAD/NAD-bd_sf"/>
</dbReference>
<dbReference type="RefSeq" id="WP_144732374.1">
    <property type="nucleotide sequence ID" value="NZ_ML675586.1"/>
</dbReference>
<dbReference type="Pfam" id="PF07992">
    <property type="entry name" value="Pyr_redox_2"/>
    <property type="match status" value="1"/>
</dbReference>
<dbReference type="InterPro" id="IPR023753">
    <property type="entry name" value="FAD/NAD-binding_dom"/>
</dbReference>
<dbReference type="InterPro" id="IPR018490">
    <property type="entry name" value="cNMP-bd_dom_sf"/>
</dbReference>
<reference evidence="4 5" key="1">
    <citation type="journal article" date="2019" name="Front. Microbiol.">
        <title>Ammonia Oxidation by the Arctic Terrestrial Thaumarchaeote Candidatus Nitrosocosmicus arcticus Is Stimulated by Increasing Temperatures.</title>
        <authorList>
            <person name="Alves R.J.E."/>
            <person name="Kerou M."/>
            <person name="Zappe A."/>
            <person name="Bittner R."/>
            <person name="Abby S.S."/>
            <person name="Schmidt H.A."/>
            <person name="Pfeifer K."/>
            <person name="Schleper C."/>
        </authorList>
    </citation>
    <scope>NUCLEOTIDE SEQUENCE [LARGE SCALE GENOMIC DNA]</scope>
    <source>
        <strain evidence="4 5">Kfb</strain>
    </source>
</reference>
<evidence type="ECO:0000313" key="4">
    <source>
        <dbReference type="EMBL" id="TVP40022.1"/>
    </source>
</evidence>
<gene>
    <name evidence="4" type="primary">trxB3</name>
    <name evidence="4" type="ORF">NARC_100084</name>
</gene>
<dbReference type="AlphaFoldDB" id="A0A557STU1"/>
<dbReference type="GO" id="GO:0016491">
    <property type="term" value="F:oxidoreductase activity"/>
    <property type="evidence" value="ECO:0007669"/>
    <property type="project" value="UniProtKB-KW"/>
</dbReference>
<dbReference type="CDD" id="cd00038">
    <property type="entry name" value="CAP_ED"/>
    <property type="match status" value="1"/>
</dbReference>
<dbReference type="InterPro" id="IPR050097">
    <property type="entry name" value="Ferredoxin-NADP_redctase_2"/>
</dbReference>
<dbReference type="EMBL" id="VOAH01000010">
    <property type="protein sequence ID" value="TVP40022.1"/>
    <property type="molecule type" value="Genomic_DNA"/>
</dbReference>
<dbReference type="PRINTS" id="PR00368">
    <property type="entry name" value="FADPNR"/>
</dbReference>
<organism evidence="4 5">
    <name type="scientific">Candidatus Nitrosocosmicus arcticus</name>
    <dbReference type="NCBI Taxonomy" id="2035267"/>
    <lineage>
        <taxon>Archaea</taxon>
        <taxon>Nitrososphaerota</taxon>
        <taxon>Nitrososphaeria</taxon>
        <taxon>Nitrososphaerales</taxon>
        <taxon>Nitrososphaeraceae</taxon>
        <taxon>Candidatus Nitrosocosmicus</taxon>
    </lineage>
</organism>
<dbReference type="Pfam" id="PF00027">
    <property type="entry name" value="cNMP_binding"/>
    <property type="match status" value="1"/>
</dbReference>
<accession>A0A557STU1</accession>
<dbReference type="PRINTS" id="PR00469">
    <property type="entry name" value="PNDRDTASEII"/>
</dbReference>
<evidence type="ECO:0000259" key="3">
    <source>
        <dbReference type="PROSITE" id="PS50042"/>
    </source>
</evidence>
<dbReference type="PANTHER" id="PTHR48105">
    <property type="entry name" value="THIOREDOXIN REDUCTASE 1-RELATED-RELATED"/>
    <property type="match status" value="1"/>
</dbReference>
<dbReference type="SMART" id="SM00100">
    <property type="entry name" value="cNMP"/>
    <property type="match status" value="1"/>
</dbReference>
<dbReference type="Proteomes" id="UP000315289">
    <property type="component" value="Unassembled WGS sequence"/>
</dbReference>
<dbReference type="SUPFAM" id="SSF51905">
    <property type="entry name" value="FAD/NAD(P)-binding domain"/>
    <property type="match status" value="1"/>
</dbReference>
<sequence length="558" mass="60811">MNNNSRGLPLTRSHIEQIFPKLTPEQIGRMQERGHLRRVKLGEVLVEQGASNVPFFIVVSGEIEILRPSGSATETLITVHGSGEFTGEVNMLSGRRALFRARVTKPGNVIELDRQHMMALLQSDAEIGDILMRAFILRRVELVTAGVGDVVLIGSVNSARTFHIKEFLMRNGHPYNYIDLERDPEVQNLLDNFHIVASDIPVLICQGKLVLQNPNNQQITDCLGFNEQINQTAVRDLIIIGAGPSGLAAAVYGASEGLDVLVLETSLPGGQAGSSSRIENYLGFPTGISGQELTARAYNQAQKFGAEIFITKGRRLACDGKPYIVENESGAQIPTRTVIIATGAEYRRPRLTNLQRFEGMGVYYGATFLESQSCKGEEVIVIGGGNSAGQAAIFLADSAKRVHMLIRSAGLAETMSRYLIRRIEDNPKIVSHTHTEIMTLEGGIHLESVQWQNSITKEIEKHKIKNVFVMAGATPNTAWLDGCIALDSKGFIKTGSDLLPENLTAIGWPLARQPYSFETSLPGIFAVGDVRSGSIKRVASAVGEGSVAISFIHQVLQE</sequence>
<dbReference type="Gene3D" id="2.60.120.10">
    <property type="entry name" value="Jelly Rolls"/>
    <property type="match status" value="1"/>
</dbReference>
<dbReference type="Gene3D" id="3.40.30.10">
    <property type="entry name" value="Glutaredoxin"/>
    <property type="match status" value="1"/>
</dbReference>
<dbReference type="Gene3D" id="3.50.50.60">
    <property type="entry name" value="FAD/NAD(P)-binding domain"/>
    <property type="match status" value="2"/>
</dbReference>
<dbReference type="InterPro" id="IPR000595">
    <property type="entry name" value="cNMP-bd_dom"/>
</dbReference>
<keyword evidence="1" id="KW-0285">Flavoprotein</keyword>
<evidence type="ECO:0000256" key="2">
    <source>
        <dbReference type="ARBA" id="ARBA00023002"/>
    </source>
</evidence>